<reference evidence="2" key="2">
    <citation type="submission" date="2021-04" db="EMBL/GenBank/DDBJ databases">
        <authorList>
            <person name="Gilroy R."/>
        </authorList>
    </citation>
    <scope>NUCLEOTIDE SEQUENCE</scope>
    <source>
        <strain evidence="2">ChiHecec2B26-446</strain>
    </source>
</reference>
<dbReference type="AlphaFoldDB" id="A0A9D1PVZ7"/>
<protein>
    <submittedName>
        <fullName evidence="2">HypC/HybG/HupF family hydrogenase formation chaperone</fullName>
    </submittedName>
</protein>
<dbReference type="NCBIfam" id="TIGR00074">
    <property type="entry name" value="hypC_hupF"/>
    <property type="match status" value="1"/>
</dbReference>
<dbReference type="InterPro" id="IPR019812">
    <property type="entry name" value="Hydgase_assmbl_chp_CS"/>
</dbReference>
<dbReference type="PANTHER" id="PTHR35177:SF2">
    <property type="entry name" value="HYDROGENASE MATURATION FACTOR HYBG"/>
    <property type="match status" value="1"/>
</dbReference>
<dbReference type="PROSITE" id="PS01097">
    <property type="entry name" value="HUPF_HYPC"/>
    <property type="match status" value="1"/>
</dbReference>
<evidence type="ECO:0000313" key="3">
    <source>
        <dbReference type="Proteomes" id="UP000886752"/>
    </source>
</evidence>
<dbReference type="InterPro" id="IPR001109">
    <property type="entry name" value="Hydrogenase_HupF/HypC"/>
</dbReference>
<accession>A0A9D1PVZ7</accession>
<evidence type="ECO:0000313" key="2">
    <source>
        <dbReference type="EMBL" id="HIW00762.1"/>
    </source>
</evidence>
<name>A0A9D1PVZ7_9BACT</name>
<dbReference type="EMBL" id="DXHV01000060">
    <property type="protein sequence ID" value="HIW00762.1"/>
    <property type="molecule type" value="Genomic_DNA"/>
</dbReference>
<comment type="caution">
    <text evidence="2">The sequence shown here is derived from an EMBL/GenBank/DDBJ whole genome shotgun (WGS) entry which is preliminary data.</text>
</comment>
<dbReference type="SUPFAM" id="SSF159127">
    <property type="entry name" value="HupF/HypC-like"/>
    <property type="match status" value="1"/>
</dbReference>
<comment type="similarity">
    <text evidence="1">Belongs to the HupF/HypC family.</text>
</comment>
<proteinExistence type="inferred from homology"/>
<dbReference type="Pfam" id="PF01455">
    <property type="entry name" value="HupF_HypC"/>
    <property type="match status" value="1"/>
</dbReference>
<dbReference type="Gene3D" id="2.30.30.140">
    <property type="match status" value="1"/>
</dbReference>
<organism evidence="2 3">
    <name type="scientific">Candidatus Desulfovibrio intestinipullorum</name>
    <dbReference type="NCBI Taxonomy" id="2838536"/>
    <lineage>
        <taxon>Bacteria</taxon>
        <taxon>Pseudomonadati</taxon>
        <taxon>Thermodesulfobacteriota</taxon>
        <taxon>Desulfovibrionia</taxon>
        <taxon>Desulfovibrionales</taxon>
        <taxon>Desulfovibrionaceae</taxon>
        <taxon>Desulfovibrio</taxon>
    </lineage>
</organism>
<dbReference type="PANTHER" id="PTHR35177">
    <property type="entry name" value="HYDROGENASE MATURATION FACTOR HYBG"/>
    <property type="match status" value="1"/>
</dbReference>
<dbReference type="GO" id="GO:0051604">
    <property type="term" value="P:protein maturation"/>
    <property type="evidence" value="ECO:0007669"/>
    <property type="project" value="TreeGrafter"/>
</dbReference>
<gene>
    <name evidence="2" type="ORF">H9894_06175</name>
</gene>
<reference evidence="2" key="1">
    <citation type="journal article" date="2021" name="PeerJ">
        <title>Extensive microbial diversity within the chicken gut microbiome revealed by metagenomics and culture.</title>
        <authorList>
            <person name="Gilroy R."/>
            <person name="Ravi A."/>
            <person name="Getino M."/>
            <person name="Pursley I."/>
            <person name="Horton D.L."/>
            <person name="Alikhan N.F."/>
            <person name="Baker D."/>
            <person name="Gharbi K."/>
            <person name="Hall N."/>
            <person name="Watson M."/>
            <person name="Adriaenssens E.M."/>
            <person name="Foster-Nyarko E."/>
            <person name="Jarju S."/>
            <person name="Secka A."/>
            <person name="Antonio M."/>
            <person name="Oren A."/>
            <person name="Chaudhuri R.R."/>
            <person name="La Ragione R."/>
            <person name="Hildebrand F."/>
            <person name="Pallen M.J."/>
        </authorList>
    </citation>
    <scope>NUCLEOTIDE SEQUENCE</scope>
    <source>
        <strain evidence="2">ChiHecec2B26-446</strain>
    </source>
</reference>
<sequence>MCLAIPAQVVEILDNTMMKVRVGNGPTLLTASAMLLPEPPVIGDYLIVHAGFAMRKLDPVEARESLAALHEFATALEKTGQLEGQ</sequence>
<dbReference type="GO" id="GO:0005506">
    <property type="term" value="F:iron ion binding"/>
    <property type="evidence" value="ECO:0007669"/>
    <property type="project" value="TreeGrafter"/>
</dbReference>
<dbReference type="GO" id="GO:1902670">
    <property type="term" value="F:carbon dioxide binding"/>
    <property type="evidence" value="ECO:0007669"/>
    <property type="project" value="TreeGrafter"/>
</dbReference>
<dbReference type="Proteomes" id="UP000886752">
    <property type="component" value="Unassembled WGS sequence"/>
</dbReference>
<evidence type="ECO:0000256" key="1">
    <source>
        <dbReference type="ARBA" id="ARBA00006018"/>
    </source>
</evidence>